<keyword evidence="1" id="KW-1133">Transmembrane helix</keyword>
<dbReference type="InParanoid" id="A0A067NMD9"/>
<dbReference type="AlphaFoldDB" id="A0A067NMD9"/>
<dbReference type="Proteomes" id="UP000027073">
    <property type="component" value="Unassembled WGS sequence"/>
</dbReference>
<keyword evidence="1" id="KW-0812">Transmembrane</keyword>
<accession>A0A067NMD9</accession>
<feature type="transmembrane region" description="Helical" evidence="1">
    <location>
        <begin position="114"/>
        <end position="136"/>
    </location>
</feature>
<dbReference type="VEuPathDB" id="FungiDB:PLEOSDRAFT_1104860"/>
<organism evidence="2 3">
    <name type="scientific">Pleurotus ostreatus (strain PC15)</name>
    <name type="common">Oyster mushroom</name>
    <dbReference type="NCBI Taxonomy" id="1137138"/>
    <lineage>
        <taxon>Eukaryota</taxon>
        <taxon>Fungi</taxon>
        <taxon>Dikarya</taxon>
        <taxon>Basidiomycota</taxon>
        <taxon>Agaricomycotina</taxon>
        <taxon>Agaricomycetes</taxon>
        <taxon>Agaricomycetidae</taxon>
        <taxon>Agaricales</taxon>
        <taxon>Pleurotineae</taxon>
        <taxon>Pleurotaceae</taxon>
        <taxon>Pleurotus</taxon>
    </lineage>
</organism>
<dbReference type="HOGENOM" id="CLU_1161546_0_0_1"/>
<evidence type="ECO:0000256" key="1">
    <source>
        <dbReference type="SAM" id="Phobius"/>
    </source>
</evidence>
<gene>
    <name evidence="2" type="ORF">PLEOSDRAFT_1104860</name>
</gene>
<dbReference type="OrthoDB" id="10377145at2759"/>
<dbReference type="EMBL" id="KL198008">
    <property type="protein sequence ID" value="KDQ28185.1"/>
    <property type="molecule type" value="Genomic_DNA"/>
</dbReference>
<sequence>MSSSSSSNITILNRTAFPLNVALSILAPFQHINALEPGDVWTTESPSFLPLPSNDNFPRRAVKALSPLLLSRSKWLKRLPIKPKVSIDIRFDHEHNRYSEEEAYHLWTSFSARWLGLIALSGAFVTIVSSQVIGIVSPSSSRRIPASCLALGVFGVLCLIVSFYGVYNLTEFLLTFTRLLQNVGKHAKIKTQLSRRVEYYQQQSLRTLSTVQHLPHHSPPVATQTLPYCGYVAASPSGI</sequence>
<proteinExistence type="predicted"/>
<feature type="transmembrane region" description="Helical" evidence="1">
    <location>
        <begin position="148"/>
        <end position="167"/>
    </location>
</feature>
<evidence type="ECO:0000313" key="3">
    <source>
        <dbReference type="Proteomes" id="UP000027073"/>
    </source>
</evidence>
<name>A0A067NMD9_PLEO1</name>
<protein>
    <submittedName>
        <fullName evidence="2">Uncharacterized protein</fullName>
    </submittedName>
</protein>
<keyword evidence="1" id="KW-0472">Membrane</keyword>
<reference evidence="3" key="1">
    <citation type="journal article" date="2014" name="Proc. Natl. Acad. Sci. U.S.A.">
        <title>Extensive sampling of basidiomycete genomes demonstrates inadequacy of the white-rot/brown-rot paradigm for wood decay fungi.</title>
        <authorList>
            <person name="Riley R."/>
            <person name="Salamov A.A."/>
            <person name="Brown D.W."/>
            <person name="Nagy L.G."/>
            <person name="Floudas D."/>
            <person name="Held B.W."/>
            <person name="Levasseur A."/>
            <person name="Lombard V."/>
            <person name="Morin E."/>
            <person name="Otillar R."/>
            <person name="Lindquist E.A."/>
            <person name="Sun H."/>
            <person name="LaButti K.M."/>
            <person name="Schmutz J."/>
            <person name="Jabbour D."/>
            <person name="Luo H."/>
            <person name="Baker S.E."/>
            <person name="Pisabarro A.G."/>
            <person name="Walton J.D."/>
            <person name="Blanchette R.A."/>
            <person name="Henrissat B."/>
            <person name="Martin F."/>
            <person name="Cullen D."/>
            <person name="Hibbett D.S."/>
            <person name="Grigoriev I.V."/>
        </authorList>
    </citation>
    <scope>NUCLEOTIDE SEQUENCE [LARGE SCALE GENOMIC DNA]</scope>
    <source>
        <strain evidence="3">PC15</strain>
    </source>
</reference>
<evidence type="ECO:0000313" key="2">
    <source>
        <dbReference type="EMBL" id="KDQ28185.1"/>
    </source>
</evidence>